<feature type="domain" description="C3H1-type" evidence="7">
    <location>
        <begin position="68"/>
        <end position="94"/>
    </location>
</feature>
<evidence type="ECO:0000313" key="9">
    <source>
        <dbReference type="EMBL" id="OUS46941.1"/>
    </source>
</evidence>
<dbReference type="InParanoid" id="A0A090MEQ5"/>
<keyword evidence="4 5" id="KW-0862">Zinc</keyword>
<dbReference type="EMBL" id="KZ155780">
    <property type="protein sequence ID" value="OUS46941.1"/>
    <property type="molecule type" value="Genomic_DNA"/>
</dbReference>
<feature type="zinc finger region" description="C3H1-type" evidence="5">
    <location>
        <begin position="34"/>
        <end position="60"/>
    </location>
</feature>
<feature type="region of interest" description="Disordered" evidence="6">
    <location>
        <begin position="327"/>
        <end position="362"/>
    </location>
</feature>
<keyword evidence="2" id="KW-0677">Repeat</keyword>
<accession>A0A454XJM8</accession>
<feature type="compositionally biased region" description="Low complexity" evidence="6">
    <location>
        <begin position="330"/>
        <end position="343"/>
    </location>
</feature>
<dbReference type="InterPro" id="IPR054429">
    <property type="entry name" value="Znf-CCCH_Muscleblind-like"/>
</dbReference>
<evidence type="ECO:0000313" key="8">
    <source>
        <dbReference type="EMBL" id="CEG01457.1"/>
    </source>
</evidence>
<dbReference type="InterPro" id="IPR000571">
    <property type="entry name" value="Znf_CCCH"/>
</dbReference>
<dbReference type="GO" id="GO:0043484">
    <property type="term" value="P:regulation of RNA splicing"/>
    <property type="evidence" value="ECO:0007669"/>
    <property type="project" value="TreeGrafter"/>
</dbReference>
<gene>
    <name evidence="9" type="ORF">BE221DRAFT_73074</name>
    <name evidence="8" type="ORF">OT_ostta08g01880</name>
</gene>
<evidence type="ECO:0000256" key="2">
    <source>
        <dbReference type="ARBA" id="ARBA00022737"/>
    </source>
</evidence>
<evidence type="ECO:0000313" key="10">
    <source>
        <dbReference type="Proteomes" id="UP000009170"/>
    </source>
</evidence>
<keyword evidence="1 5" id="KW-0479">Metal-binding</keyword>
<dbReference type="AlphaFoldDB" id="A0A090MEQ5"/>
<evidence type="ECO:0000256" key="3">
    <source>
        <dbReference type="ARBA" id="ARBA00022771"/>
    </source>
</evidence>
<dbReference type="GO" id="GO:0008270">
    <property type="term" value="F:zinc ion binding"/>
    <property type="evidence" value="ECO:0007669"/>
    <property type="project" value="UniProtKB-KW"/>
</dbReference>
<keyword evidence="3 5" id="KW-0863">Zinc-finger</keyword>
<evidence type="ECO:0000256" key="4">
    <source>
        <dbReference type="ARBA" id="ARBA00022833"/>
    </source>
</evidence>
<name>A0A090MEQ5_OSTTA</name>
<accession>A0A1Y5IBS6</accession>
<reference evidence="9" key="3">
    <citation type="submission" date="2017-04" db="EMBL/GenBank/DDBJ databases">
        <title>Population genomics of picophytoplankton unveils novel chromosome hypervariability.</title>
        <authorList>
            <consortium name="DOE Joint Genome Institute"/>
            <person name="Blanc-Mathieu R."/>
            <person name="Krasovec M."/>
            <person name="Hebrard M."/>
            <person name="Yau S."/>
            <person name="Desgranges E."/>
            <person name="Martin J."/>
            <person name="Schackwitz W."/>
            <person name="Kuo A."/>
            <person name="Salin G."/>
            <person name="Donnadieu C."/>
            <person name="Desdevises Y."/>
            <person name="Sanchez-Ferandin S."/>
            <person name="Moreau H."/>
            <person name="Rivals E."/>
            <person name="Grigoriev I.V."/>
            <person name="Grimsley N."/>
            <person name="Eyre-Walker A."/>
            <person name="Piganeau G."/>
        </authorList>
    </citation>
    <scope>NUCLEOTIDE SEQUENCE [LARGE SCALE GENOMIC DNA]</scope>
    <source>
        <strain evidence="9">RCC 1115</strain>
    </source>
</reference>
<feature type="zinc finger region" description="C3H1-type" evidence="5">
    <location>
        <begin position="68"/>
        <end position="94"/>
    </location>
</feature>
<evidence type="ECO:0000256" key="5">
    <source>
        <dbReference type="PROSITE-ProRule" id="PRU00723"/>
    </source>
</evidence>
<dbReference type="Gene3D" id="3.30.1370.210">
    <property type="match status" value="1"/>
</dbReference>
<keyword evidence="10" id="KW-1185">Reference proteome</keyword>
<feature type="domain" description="C3H1-type" evidence="7">
    <location>
        <begin position="34"/>
        <end position="60"/>
    </location>
</feature>
<dbReference type="PANTHER" id="PTHR12675:SF6">
    <property type="entry name" value="ZINC FINGER CCCH DOMAIN-CONTAINING PROTEIN 10"/>
    <property type="match status" value="1"/>
</dbReference>
<dbReference type="EMBL" id="CAID01000008">
    <property type="protein sequence ID" value="CEG01457.1"/>
    <property type="molecule type" value="Genomic_DNA"/>
</dbReference>
<dbReference type="PROSITE" id="PS50103">
    <property type="entry name" value="ZF_C3H1"/>
    <property type="match status" value="2"/>
</dbReference>
<dbReference type="PANTHER" id="PTHR12675">
    <property type="entry name" value="MUSCLEBLIND-LIKE PROTEIN"/>
    <property type="match status" value="1"/>
</dbReference>
<dbReference type="Pfam" id="PF22628">
    <property type="entry name" value="zf-CCCH_10"/>
    <property type="match status" value="1"/>
</dbReference>
<organism evidence="8 10">
    <name type="scientific">Ostreococcus tauri</name>
    <name type="common">Marine green alga</name>
    <dbReference type="NCBI Taxonomy" id="70448"/>
    <lineage>
        <taxon>Eukaryota</taxon>
        <taxon>Viridiplantae</taxon>
        <taxon>Chlorophyta</taxon>
        <taxon>Mamiellophyceae</taxon>
        <taxon>Mamiellales</taxon>
        <taxon>Bathycoccaceae</taxon>
        <taxon>Ostreococcus</taxon>
    </lineage>
</organism>
<dbReference type="Proteomes" id="UP000195557">
    <property type="component" value="Unassembled WGS sequence"/>
</dbReference>
<evidence type="ECO:0000259" key="7">
    <source>
        <dbReference type="PROSITE" id="PS50103"/>
    </source>
</evidence>
<feature type="region of interest" description="Disordered" evidence="6">
    <location>
        <begin position="1"/>
        <end position="37"/>
    </location>
</feature>
<sequence>MEYEGGNGTPKRVSSDSTTVLANERSRISPSPSPPPREVCRDFLKGACFRESCRYAHDAAEGAALPTQTAQPICRDYQNGRCFRASCRFYHGTTAEQVTMGLGVGNRMFAGSMDMFGAMDDAHGRTAQLHLMNRTMNLPFNMMNQGGQIDASMLFGADTNAAGLLGGQPTLEQALIMQNMLASNGTAQSNSAAVLNAVAMANEILRRNNVTQPMPANPMSVQQLAAAAATLAQQQAMVQQLTNSQLAQGEGQVNFVGKDSNTLAPSAEMAFSTMQYVDNGMVSENYNASWSTSNIATAATNAQGVSKSNSNEGSEFALPDSIYDYLNVPQSSQGGSNDNNGSSTPYNTFSRPVWALENNSAR</sequence>
<accession>A0A090MEQ5</accession>
<evidence type="ECO:0000256" key="1">
    <source>
        <dbReference type="ARBA" id="ARBA00022723"/>
    </source>
</evidence>
<evidence type="ECO:0000256" key="6">
    <source>
        <dbReference type="SAM" id="MobiDB-lite"/>
    </source>
</evidence>
<dbReference type="SMART" id="SM00356">
    <property type="entry name" value="ZnF_C3H1"/>
    <property type="match status" value="2"/>
</dbReference>
<proteinExistence type="predicted"/>
<reference evidence="8" key="2">
    <citation type="journal article" date="2014" name="BMC Genomics">
        <title>An improved genome of the model marine alga Ostreococcus tauri unfolds by assessing Illumina de novo assemblies.</title>
        <authorList>
            <person name="Blanc-Mathieu R."/>
            <person name="Verhelst B."/>
            <person name="Derelle E."/>
            <person name="Rombauts S."/>
            <person name="Bouget F.Y."/>
            <person name="Carre I."/>
            <person name="Chateau A."/>
            <person name="Eyre-Walker A."/>
            <person name="Grimsley N."/>
            <person name="Moreau H."/>
            <person name="Piegu B."/>
            <person name="Rivals E."/>
            <person name="Schackwitz W."/>
            <person name="Van de Peer Y."/>
            <person name="Piganeau G."/>
        </authorList>
    </citation>
    <scope>NUCLEOTIDE SEQUENCE</scope>
    <source>
        <strain evidence="8">RCC4221</strain>
    </source>
</reference>
<dbReference type="Proteomes" id="UP000009170">
    <property type="component" value="Unassembled WGS sequence"/>
</dbReference>
<dbReference type="GO" id="GO:0003723">
    <property type="term" value="F:RNA binding"/>
    <property type="evidence" value="ECO:0007669"/>
    <property type="project" value="TreeGrafter"/>
</dbReference>
<reference evidence="8 10" key="1">
    <citation type="journal article" date="2006" name="Proc. Natl. Acad. Sci. U.S.A.">
        <title>Genome analysis of the smallest free-living eukaryote Ostreococcus tauri unveils many unique features.</title>
        <authorList>
            <person name="Derelle E."/>
            <person name="Ferraz C."/>
            <person name="Rombauts S."/>
            <person name="Rouze P."/>
            <person name="Worden A.Z."/>
            <person name="Robbens S."/>
            <person name="Partensky F."/>
            <person name="Degroeve S."/>
            <person name="Echeynie S."/>
            <person name="Cooke R."/>
            <person name="Saeys Y."/>
            <person name="Wuyts J."/>
            <person name="Jabbari K."/>
            <person name="Bowler C."/>
            <person name="Panaud O."/>
            <person name="Piegu B."/>
            <person name="Ball S.G."/>
            <person name="Ral J.-P."/>
            <person name="Bouget F.-Y."/>
            <person name="Piganeau G."/>
            <person name="De Baets B."/>
            <person name="Picard A."/>
            <person name="Delseny M."/>
            <person name="Demaille J."/>
            <person name="Van de Peer Y."/>
            <person name="Moreau H."/>
        </authorList>
    </citation>
    <scope>NUCLEOTIDE SEQUENCE [LARGE SCALE GENOMIC DNA]</scope>
    <source>
        <strain evidence="8 10">OTTH0595</strain>
    </source>
</reference>
<dbReference type="OrthoDB" id="411372at2759"/>
<protein>
    <submittedName>
        <fullName evidence="8">Zinc finger, CCCH-type</fullName>
    </submittedName>
</protein>